<protein>
    <submittedName>
        <fullName evidence="1">Uncharacterized protein</fullName>
    </submittedName>
</protein>
<dbReference type="InterPro" id="IPR026341">
    <property type="entry name" value="T9SS_type_B"/>
</dbReference>
<dbReference type="EMBL" id="MVDD01000028">
    <property type="protein sequence ID" value="PKQ60355.1"/>
    <property type="molecule type" value="Genomic_DNA"/>
</dbReference>
<dbReference type="NCBIfam" id="TIGR04131">
    <property type="entry name" value="Bac_Flav_CTERM"/>
    <property type="match status" value="1"/>
</dbReference>
<comment type="caution">
    <text evidence="1">The sequence shown here is derived from an EMBL/GenBank/DDBJ whole genome shotgun (WGS) entry which is preliminary data.</text>
</comment>
<reference evidence="1 2" key="1">
    <citation type="journal article" date="2017" name="Front. Microbiol.">
        <title>Labilibaculum manganireducens gen. nov., sp. nov. and Labilibaculum filiforme sp. nov., Novel Bacteroidetes Isolated from Subsurface Sediments of the Baltic Sea.</title>
        <authorList>
            <person name="Vandieken V."/>
            <person name="Marshall I.P."/>
            <person name="Niemann H."/>
            <person name="Engelen B."/>
            <person name="Cypionka H."/>
        </authorList>
    </citation>
    <scope>NUCLEOTIDE SEQUENCE [LARGE SCALE GENOMIC DNA]</scope>
    <source>
        <strain evidence="1 2">59.16B</strain>
    </source>
</reference>
<evidence type="ECO:0000313" key="1">
    <source>
        <dbReference type="EMBL" id="PKQ60355.1"/>
    </source>
</evidence>
<dbReference type="AlphaFoldDB" id="A0A2N3HQL7"/>
<dbReference type="Proteomes" id="UP000233535">
    <property type="component" value="Unassembled WGS sequence"/>
</dbReference>
<dbReference type="RefSeq" id="WP_101263491.1">
    <property type="nucleotide sequence ID" value="NZ_MVDD01000028.1"/>
</dbReference>
<accession>A0A2N3HQL7</accession>
<evidence type="ECO:0000313" key="2">
    <source>
        <dbReference type="Proteomes" id="UP000233535"/>
    </source>
</evidence>
<proteinExistence type="predicted"/>
<dbReference type="OrthoDB" id="5726170at2"/>
<name>A0A2N3HQL7_9BACT</name>
<dbReference type="Pfam" id="PF13585">
    <property type="entry name" value="CHU_C"/>
    <property type="match status" value="1"/>
</dbReference>
<organism evidence="1 2">
    <name type="scientific">Labilibaculum filiforme</name>
    <dbReference type="NCBI Taxonomy" id="1940526"/>
    <lineage>
        <taxon>Bacteria</taxon>
        <taxon>Pseudomonadati</taxon>
        <taxon>Bacteroidota</taxon>
        <taxon>Bacteroidia</taxon>
        <taxon>Marinilabiliales</taxon>
        <taxon>Marinifilaceae</taxon>
        <taxon>Labilibaculum</taxon>
    </lineage>
</organism>
<keyword evidence="2" id="KW-1185">Reference proteome</keyword>
<sequence length="707" mass="76321">MSTSGNTTVTTSTYGTYVYQWTITNGACVSSDNITVNYNQSPISYAGEDETICGSSSYTVTGSTSSNGNIVWSTSGTGTFNDTSIDNPTYNFGIGESGVITLTKTVENPSCSSASDDINITFTAGPSANAGIGGSECDLDFTLSATTSIGIGTWTKISGLGNAVFNPNANTPNAAVTVDVYDTYQFAWTEVNDACTDSDTISVSFYQQPLADAGVGGDECDFDYNLLARESFGIGTWTKISGSGNLTFSPNENAPNAIVTTDTYGSYKLRWTEVNGYCTDYDEIIVNFYQQPIANAGVGGDECDLNFTFSAIPSAGSGKWTQVSGSGISTFFPNNSSPKATVSVNAYGSYQYLWSETNGNCTDSKIIDVNFYEQPIANTRSSGNVCGLTYTVEAIPSFGDGIWTKVSGPGNVSFIPNSISSNCELTVDSYGTYSFRWTENNGTCFSSDEIIVNFYEQPLANAGYSAEQCGLEYSLEANPSVGLGVWKKISGVGNVQFIPNSNSPNALIKVDTYDTYQIMWTETSGNCSDSDIVEITFQEQPIANAGTDIKMEFAEKVELNAVLSTTGTGQWTVLSGSANLYDEFTATTSVDQLGLGENILRWTETNQFCSDYDDVKLSVDNLFIPSVITPNGDGKNEFFVIRGTESLEEVHLTIFNRNGIEIFTDSNYNNNWYGLDRNGNELIPDTYFYVLKLKTNKVFKGCIVLKR</sequence>
<gene>
    <name evidence="1" type="ORF">BZG02_19795</name>
</gene>